<dbReference type="Proteomes" id="UP000244722">
    <property type="component" value="Unassembled WGS sequence"/>
</dbReference>
<dbReference type="EMBL" id="NESQ01000064">
    <property type="protein sequence ID" value="PUU80465.1"/>
    <property type="molecule type" value="Genomic_DNA"/>
</dbReference>
<reference evidence="1 2" key="1">
    <citation type="submission" date="2017-04" db="EMBL/GenBank/DDBJ databases">
        <title>Draft genome sequence of Tuber borchii Vittad., a whitish edible truffle.</title>
        <authorList>
            <consortium name="DOE Joint Genome Institute"/>
            <person name="Murat C."/>
            <person name="Kuo A."/>
            <person name="Barry K.W."/>
            <person name="Clum A."/>
            <person name="Dockter R.B."/>
            <person name="Fauchery L."/>
            <person name="Iotti M."/>
            <person name="Kohler A."/>
            <person name="Labutti K."/>
            <person name="Lindquist E.A."/>
            <person name="Lipzen A."/>
            <person name="Ohm R.A."/>
            <person name="Wang M."/>
            <person name="Grigoriev I.V."/>
            <person name="Zambonelli A."/>
            <person name="Martin F.M."/>
        </authorList>
    </citation>
    <scope>NUCLEOTIDE SEQUENCE [LARGE SCALE GENOMIC DNA]</scope>
    <source>
        <strain evidence="1 2">Tbo3840</strain>
    </source>
</reference>
<dbReference type="AlphaFoldDB" id="A0A2T6ZYG4"/>
<proteinExistence type="predicted"/>
<keyword evidence="2" id="KW-1185">Reference proteome</keyword>
<sequence length="101" mass="11169">MSDYLKLARTGDLDGLASKISNAALEALKSAGTRAVFKAGWTLAMEFTKMKQWLLTAVENGVKYINSIVDKLKAVKDTFRDVKGFVKELVEGVVQAWRSKT</sequence>
<organism evidence="1 2">
    <name type="scientific">Tuber borchii</name>
    <name type="common">White truffle</name>
    <dbReference type="NCBI Taxonomy" id="42251"/>
    <lineage>
        <taxon>Eukaryota</taxon>
        <taxon>Fungi</taxon>
        <taxon>Dikarya</taxon>
        <taxon>Ascomycota</taxon>
        <taxon>Pezizomycotina</taxon>
        <taxon>Pezizomycetes</taxon>
        <taxon>Pezizales</taxon>
        <taxon>Tuberaceae</taxon>
        <taxon>Tuber</taxon>
    </lineage>
</organism>
<evidence type="ECO:0000313" key="2">
    <source>
        <dbReference type="Proteomes" id="UP000244722"/>
    </source>
</evidence>
<gene>
    <name evidence="1" type="ORF">B9Z19DRAFT_1063442</name>
</gene>
<accession>A0A2T6ZYG4</accession>
<comment type="caution">
    <text evidence="1">The sequence shown here is derived from an EMBL/GenBank/DDBJ whole genome shotgun (WGS) entry which is preliminary data.</text>
</comment>
<evidence type="ECO:0000313" key="1">
    <source>
        <dbReference type="EMBL" id="PUU80465.1"/>
    </source>
</evidence>
<protein>
    <submittedName>
        <fullName evidence="1">Uncharacterized protein</fullName>
    </submittedName>
</protein>
<name>A0A2T6ZYG4_TUBBO</name>